<feature type="transmembrane region" description="Helical" evidence="1">
    <location>
        <begin position="57"/>
        <end position="79"/>
    </location>
</feature>
<evidence type="ECO:0000313" key="3">
    <source>
        <dbReference type="Proteomes" id="UP000003175"/>
    </source>
</evidence>
<feature type="transmembrane region" description="Helical" evidence="1">
    <location>
        <begin position="129"/>
        <end position="147"/>
    </location>
</feature>
<feature type="transmembrane region" description="Helical" evidence="1">
    <location>
        <begin position="226"/>
        <end position="244"/>
    </location>
</feature>
<dbReference type="Pfam" id="PF04087">
    <property type="entry name" value="DUF389"/>
    <property type="match status" value="1"/>
</dbReference>
<evidence type="ECO:0008006" key="4">
    <source>
        <dbReference type="Google" id="ProtNLM"/>
    </source>
</evidence>
<sequence>MIWKKLKDFFDLHGDIASTQEIMKRINAGVRFRGTNLSVLMPAIFIASIGLNMNSTAVIIGAMLISPLMGSILGIGYGLARYDSTYIRSSAGSLLAQVIISVATSTLYFSLTPIDAPSSELLARTSPTIWEVLIAVFGGLAGIIGVTRKEGGNVIPGVAIATALMPPLCTAGYGIATGVMAYTVGALYLFFINSFFICLTAFIVLKIIDIPSKIERNSVEFSRQKRYLMAFAVLVTLPSCFFAYQSVQKNLENEQAKIYIEENFKAPPRLAISYTLDNEKKMLTVFTIAGISEDDLTVLTEKLHEKAHLRPFRLEVFSAETVEEREKMEAMIDQRLSEVEKSAIPSMQEQQTVTALKSAREESEKQGTYILDWNREARIVFPQISRIAVGSVRAPAGTGDKSAALSETQIAFIYLQSDMDEASRARLTEWISDKAKNRVEVHFLPEVSATNENKGGTVS</sequence>
<dbReference type="EMBL" id="ADGH01000008">
    <property type="protein sequence ID" value="EHG24941.1"/>
    <property type="molecule type" value="Genomic_DNA"/>
</dbReference>
<keyword evidence="1" id="KW-1133">Transmembrane helix</keyword>
<organism evidence="2 3">
    <name type="scientific">Selenomonas noxia F0398</name>
    <dbReference type="NCBI Taxonomy" id="702437"/>
    <lineage>
        <taxon>Bacteria</taxon>
        <taxon>Bacillati</taxon>
        <taxon>Bacillota</taxon>
        <taxon>Negativicutes</taxon>
        <taxon>Selenomonadales</taxon>
        <taxon>Selenomonadaceae</taxon>
        <taxon>Selenomonas</taxon>
    </lineage>
</organism>
<protein>
    <recommendedName>
        <fullName evidence="4">TIGR00341 family protein</fullName>
    </recommendedName>
</protein>
<comment type="caution">
    <text evidence="2">The sequence shown here is derived from an EMBL/GenBank/DDBJ whole genome shotgun (WGS) entry which is preliminary data.</text>
</comment>
<name>A0ABP2MQ87_9FIRM</name>
<evidence type="ECO:0000313" key="2">
    <source>
        <dbReference type="EMBL" id="EHG24941.1"/>
    </source>
</evidence>
<dbReference type="PANTHER" id="PTHR20992">
    <property type="entry name" value="AT15442P-RELATED"/>
    <property type="match status" value="1"/>
</dbReference>
<dbReference type="InterPro" id="IPR005240">
    <property type="entry name" value="DUF389"/>
</dbReference>
<dbReference type="Proteomes" id="UP000003175">
    <property type="component" value="Unassembled WGS sequence"/>
</dbReference>
<dbReference type="PANTHER" id="PTHR20992:SF9">
    <property type="entry name" value="AT15442P-RELATED"/>
    <property type="match status" value="1"/>
</dbReference>
<keyword evidence="1" id="KW-0812">Transmembrane</keyword>
<evidence type="ECO:0000256" key="1">
    <source>
        <dbReference type="SAM" id="Phobius"/>
    </source>
</evidence>
<accession>A0ABP2MQ87</accession>
<keyword evidence="1" id="KW-0472">Membrane</keyword>
<feature type="transmembrane region" description="Helical" evidence="1">
    <location>
        <begin position="91"/>
        <end position="109"/>
    </location>
</feature>
<reference evidence="2 3" key="1">
    <citation type="submission" date="2011-08" db="EMBL/GenBank/DDBJ databases">
        <title>The Genome Sequence of Selenomonas noxia F0398.</title>
        <authorList>
            <consortium name="The Broad Institute Genome Sequencing Platform"/>
            <person name="Earl A."/>
            <person name="Ward D."/>
            <person name="Feldgarden M."/>
            <person name="Gevers D."/>
            <person name="Izard J."/>
            <person name="Ganesan A."/>
            <person name="Blanton J.M."/>
            <person name="Baranova O.V."/>
            <person name="Tanner A.C."/>
            <person name="Dewhirst F.E."/>
            <person name="Young S.K."/>
            <person name="Zeng Q."/>
            <person name="Gargeya S."/>
            <person name="Fitzgerald M."/>
            <person name="Haas B."/>
            <person name="Abouelleil A."/>
            <person name="Alvarado L."/>
            <person name="Arachchi H.M."/>
            <person name="Berlin A."/>
            <person name="Brown A."/>
            <person name="Chapman S.B."/>
            <person name="Chen Z."/>
            <person name="Dunbar C."/>
            <person name="Freedman E."/>
            <person name="Gearin G."/>
            <person name="Gellesch M."/>
            <person name="Goldberg J."/>
            <person name="Griggs A."/>
            <person name="Gujja S."/>
            <person name="Heiman D."/>
            <person name="Howarth C."/>
            <person name="Larson L."/>
            <person name="Lui A."/>
            <person name="MacDonald P.J.P."/>
            <person name="Montmayeur A."/>
            <person name="Murphy C."/>
            <person name="Neiman D."/>
            <person name="Pearson M."/>
            <person name="Priest M."/>
            <person name="Roberts A."/>
            <person name="Saif S."/>
            <person name="Shea T."/>
            <person name="Shenoy N."/>
            <person name="Sisk P."/>
            <person name="Stolte C."/>
            <person name="Sykes S."/>
            <person name="Wortman J."/>
            <person name="Nusbaum C."/>
            <person name="Birren B."/>
        </authorList>
    </citation>
    <scope>NUCLEOTIDE SEQUENCE [LARGE SCALE GENOMIC DNA]</scope>
    <source>
        <strain evidence="2 3">F0398</strain>
    </source>
</reference>
<feature type="transmembrane region" description="Helical" evidence="1">
    <location>
        <begin position="32"/>
        <end position="51"/>
    </location>
</feature>
<proteinExistence type="predicted"/>
<keyword evidence="3" id="KW-1185">Reference proteome</keyword>
<feature type="transmembrane region" description="Helical" evidence="1">
    <location>
        <begin position="182"/>
        <end position="205"/>
    </location>
</feature>
<feature type="transmembrane region" description="Helical" evidence="1">
    <location>
        <begin position="154"/>
        <end position="176"/>
    </location>
</feature>
<gene>
    <name evidence="2" type="ORF">HMPREF9432_00971</name>
</gene>